<dbReference type="VEuPathDB" id="VectorBase:GPPI037857"/>
<dbReference type="GO" id="GO:0005576">
    <property type="term" value="C:extracellular region"/>
    <property type="evidence" value="ECO:0007669"/>
    <property type="project" value="UniProtKB-SubCell"/>
</dbReference>
<dbReference type="EnsemblMetazoa" id="GPPI037857-RA">
    <property type="protein sequence ID" value="GPPI037857-PA"/>
    <property type="gene ID" value="GPPI037857"/>
</dbReference>
<evidence type="ECO:0000256" key="3">
    <source>
        <dbReference type="ARBA" id="ARBA00022525"/>
    </source>
</evidence>
<evidence type="ECO:0000313" key="9">
    <source>
        <dbReference type="Proteomes" id="UP000092460"/>
    </source>
</evidence>
<protein>
    <recommendedName>
        <fullName evidence="5">Venom allergen-1</fullName>
    </recommendedName>
</protein>
<dbReference type="SMART" id="SM00198">
    <property type="entry name" value="SCP"/>
    <property type="match status" value="1"/>
</dbReference>
<keyword evidence="9" id="KW-1185">Reference proteome</keyword>
<dbReference type="PANTHER" id="PTHR10334">
    <property type="entry name" value="CYSTEINE-RICH SECRETORY PROTEIN-RELATED"/>
    <property type="match status" value="1"/>
</dbReference>
<dbReference type="InterPro" id="IPR001283">
    <property type="entry name" value="CRISP-related"/>
</dbReference>
<dbReference type="InterPro" id="IPR014044">
    <property type="entry name" value="CAP_dom"/>
</dbReference>
<name>A0A1B0BR01_9MUSC</name>
<dbReference type="PRINTS" id="PR00837">
    <property type="entry name" value="V5TPXLIKE"/>
</dbReference>
<keyword evidence="3" id="KW-0964">Secreted</keyword>
<accession>A0A1B0BR01</accession>
<comment type="similarity">
    <text evidence="2">Belongs to the CRISP family.</text>
</comment>
<dbReference type="STRING" id="67801.A0A1B0BR01"/>
<dbReference type="CDD" id="cd05380">
    <property type="entry name" value="CAP_euk"/>
    <property type="match status" value="1"/>
</dbReference>
<feature type="domain" description="SCP" evidence="7">
    <location>
        <begin position="52"/>
        <end position="213"/>
    </location>
</feature>
<dbReference type="Proteomes" id="UP000092460">
    <property type="component" value="Unassembled WGS sequence"/>
</dbReference>
<reference evidence="9" key="1">
    <citation type="submission" date="2015-01" db="EMBL/GenBank/DDBJ databases">
        <authorList>
            <person name="Aksoy S."/>
            <person name="Warren W."/>
            <person name="Wilson R.K."/>
        </authorList>
    </citation>
    <scope>NUCLEOTIDE SEQUENCE [LARGE SCALE GENOMIC DNA]</scope>
    <source>
        <strain evidence="9">IAEA</strain>
    </source>
</reference>
<dbReference type="SUPFAM" id="SSF55797">
    <property type="entry name" value="PR-1-like"/>
    <property type="match status" value="1"/>
</dbReference>
<feature type="chain" id="PRO_5008405087" description="Venom allergen-1" evidence="6">
    <location>
        <begin position="17"/>
        <end position="258"/>
    </location>
</feature>
<feature type="signal peptide" evidence="6">
    <location>
        <begin position="1"/>
        <end position="16"/>
    </location>
</feature>
<evidence type="ECO:0000256" key="6">
    <source>
        <dbReference type="SAM" id="SignalP"/>
    </source>
</evidence>
<organism evidence="8 9">
    <name type="scientific">Glossina palpalis gambiensis</name>
    <dbReference type="NCBI Taxonomy" id="67801"/>
    <lineage>
        <taxon>Eukaryota</taxon>
        <taxon>Metazoa</taxon>
        <taxon>Ecdysozoa</taxon>
        <taxon>Arthropoda</taxon>
        <taxon>Hexapoda</taxon>
        <taxon>Insecta</taxon>
        <taxon>Pterygota</taxon>
        <taxon>Neoptera</taxon>
        <taxon>Endopterygota</taxon>
        <taxon>Diptera</taxon>
        <taxon>Brachycera</taxon>
        <taxon>Muscomorpha</taxon>
        <taxon>Hippoboscoidea</taxon>
        <taxon>Glossinidae</taxon>
        <taxon>Glossina</taxon>
    </lineage>
</organism>
<evidence type="ECO:0000256" key="1">
    <source>
        <dbReference type="ARBA" id="ARBA00004613"/>
    </source>
</evidence>
<keyword evidence="4 6" id="KW-0732">Signal</keyword>
<sequence length="258" mass="28984">MKFVLATLSLLVLVSAGSVDYCNLCEKHVACVSQNVFQSGCSSDAKMIDLKKYQTTLLDAHNKKRDNVAGGGESKLKRACRMATMKWDSELAKLAEYNVRQCEMNHDKCRNTITFKYAGQNLAELGRSGAGTPDYGQLIQKAVDSWYEEVKDCNQGYIDAYPKDYRGPAIGHFTVMVAERNTHMGCAASQYKRSNGFTYFLLACNYATTNMMEFPIYESCSASAQDCKTGKNSKYQNLCSAKEKYEVNKWFKNGVEYQ</sequence>
<evidence type="ECO:0000256" key="2">
    <source>
        <dbReference type="ARBA" id="ARBA00009923"/>
    </source>
</evidence>
<evidence type="ECO:0000256" key="5">
    <source>
        <dbReference type="ARBA" id="ARBA00068306"/>
    </source>
</evidence>
<comment type="subcellular location">
    <subcellularLocation>
        <location evidence="1">Secreted</location>
    </subcellularLocation>
</comment>
<dbReference type="InterPro" id="IPR034763">
    <property type="entry name" value="P14a_insect"/>
</dbReference>
<dbReference type="Pfam" id="PF00188">
    <property type="entry name" value="CAP"/>
    <property type="match status" value="1"/>
</dbReference>
<dbReference type="AlphaFoldDB" id="A0A1B0BR01"/>
<dbReference type="Gene3D" id="3.40.33.10">
    <property type="entry name" value="CAP"/>
    <property type="match status" value="1"/>
</dbReference>
<evidence type="ECO:0000259" key="7">
    <source>
        <dbReference type="SMART" id="SM00198"/>
    </source>
</evidence>
<dbReference type="EMBL" id="JXJN01018866">
    <property type="status" value="NOT_ANNOTATED_CDS"/>
    <property type="molecule type" value="Genomic_DNA"/>
</dbReference>
<dbReference type="PIRSF" id="PIRSF038921">
    <property type="entry name" value="P14a"/>
    <property type="match status" value="1"/>
</dbReference>
<evidence type="ECO:0000313" key="8">
    <source>
        <dbReference type="EnsemblMetazoa" id="GPPI037857-PA"/>
    </source>
</evidence>
<evidence type="ECO:0000256" key="4">
    <source>
        <dbReference type="ARBA" id="ARBA00022729"/>
    </source>
</evidence>
<reference evidence="8" key="2">
    <citation type="submission" date="2020-05" db="UniProtKB">
        <authorList>
            <consortium name="EnsemblMetazoa"/>
        </authorList>
    </citation>
    <scope>IDENTIFICATION</scope>
    <source>
        <strain evidence="8">IAEA</strain>
    </source>
</reference>
<dbReference type="InterPro" id="IPR035940">
    <property type="entry name" value="CAP_sf"/>
</dbReference>
<proteinExistence type="inferred from homology"/>
<dbReference type="FunFam" id="3.40.33.10:FF:000007">
    <property type="entry name" value="Venom allergen"/>
    <property type="match status" value="1"/>
</dbReference>